<evidence type="ECO:0000313" key="6">
    <source>
        <dbReference type="Proteomes" id="UP000199026"/>
    </source>
</evidence>
<dbReference type="STRING" id="576131.SAMN05444486_103454"/>
<keyword evidence="6" id="KW-1185">Reference proteome</keyword>
<proteinExistence type="predicted"/>
<dbReference type="SMART" id="SM00419">
    <property type="entry name" value="HTH_CRP"/>
    <property type="match status" value="1"/>
</dbReference>
<dbReference type="PRINTS" id="PR00778">
    <property type="entry name" value="HTHARSR"/>
</dbReference>
<dbReference type="InterPro" id="IPR012318">
    <property type="entry name" value="HTH_CRP"/>
</dbReference>
<dbReference type="EMBL" id="FNPR01000003">
    <property type="protein sequence ID" value="SDY72965.1"/>
    <property type="molecule type" value="Genomic_DNA"/>
</dbReference>
<keyword evidence="2" id="KW-0238">DNA-binding</keyword>
<evidence type="ECO:0000256" key="3">
    <source>
        <dbReference type="ARBA" id="ARBA00023163"/>
    </source>
</evidence>
<dbReference type="NCBIfam" id="NF033788">
    <property type="entry name" value="HTH_metalloreg"/>
    <property type="match status" value="1"/>
</dbReference>
<sequence>MFGRMMTQASTALALAALGHDTRLGIFRLLVRAGHDGMNVGDIGQHLSMAPSTLAHHLGTLVEAGLVTQERQGRLILNRVDYEVMNQTLAFLTAECCVGVKLTQEDAA</sequence>
<name>A0A1H3MAA5_9RHOB</name>
<dbReference type="InterPro" id="IPR011991">
    <property type="entry name" value="ArsR-like_HTH"/>
</dbReference>
<organism evidence="5 6">
    <name type="scientific">Lentibacter algarum</name>
    <dbReference type="NCBI Taxonomy" id="576131"/>
    <lineage>
        <taxon>Bacteria</taxon>
        <taxon>Pseudomonadati</taxon>
        <taxon>Pseudomonadota</taxon>
        <taxon>Alphaproteobacteria</taxon>
        <taxon>Rhodobacterales</taxon>
        <taxon>Roseobacteraceae</taxon>
        <taxon>Lentibacter</taxon>
    </lineage>
</organism>
<dbReference type="GO" id="GO:0003677">
    <property type="term" value="F:DNA binding"/>
    <property type="evidence" value="ECO:0007669"/>
    <property type="project" value="UniProtKB-KW"/>
</dbReference>
<dbReference type="Pfam" id="PF12840">
    <property type="entry name" value="HTH_20"/>
    <property type="match status" value="1"/>
</dbReference>
<evidence type="ECO:0000313" key="5">
    <source>
        <dbReference type="EMBL" id="SDY72965.1"/>
    </source>
</evidence>
<protein>
    <submittedName>
        <fullName evidence="5">Transcriptional regulator, ArsR family</fullName>
    </submittedName>
</protein>
<dbReference type="InterPro" id="IPR051011">
    <property type="entry name" value="Metal_resp_trans_reg"/>
</dbReference>
<evidence type="ECO:0000259" key="4">
    <source>
        <dbReference type="PROSITE" id="PS50987"/>
    </source>
</evidence>
<keyword evidence="3" id="KW-0804">Transcription</keyword>
<dbReference type="SMART" id="SM00418">
    <property type="entry name" value="HTH_ARSR"/>
    <property type="match status" value="1"/>
</dbReference>
<dbReference type="Proteomes" id="UP000199026">
    <property type="component" value="Unassembled WGS sequence"/>
</dbReference>
<dbReference type="AlphaFoldDB" id="A0A1H3MAA5"/>
<dbReference type="CDD" id="cd00090">
    <property type="entry name" value="HTH_ARSR"/>
    <property type="match status" value="1"/>
</dbReference>
<dbReference type="PANTHER" id="PTHR43132">
    <property type="entry name" value="ARSENICAL RESISTANCE OPERON REPRESSOR ARSR-RELATED"/>
    <property type="match status" value="1"/>
</dbReference>
<accession>A0A1H3MAA5</accession>
<gene>
    <name evidence="5" type="ORF">SAMN05444486_103454</name>
</gene>
<dbReference type="PROSITE" id="PS50987">
    <property type="entry name" value="HTH_ARSR_2"/>
    <property type="match status" value="1"/>
</dbReference>
<dbReference type="GO" id="GO:0003700">
    <property type="term" value="F:DNA-binding transcription factor activity"/>
    <property type="evidence" value="ECO:0007669"/>
    <property type="project" value="InterPro"/>
</dbReference>
<keyword evidence="1" id="KW-0805">Transcription regulation</keyword>
<evidence type="ECO:0000256" key="2">
    <source>
        <dbReference type="ARBA" id="ARBA00023125"/>
    </source>
</evidence>
<dbReference type="InterPro" id="IPR001845">
    <property type="entry name" value="HTH_ArsR_DNA-bd_dom"/>
</dbReference>
<dbReference type="PANTHER" id="PTHR43132:SF2">
    <property type="entry name" value="ARSENICAL RESISTANCE OPERON REPRESSOR ARSR-RELATED"/>
    <property type="match status" value="1"/>
</dbReference>
<evidence type="ECO:0000256" key="1">
    <source>
        <dbReference type="ARBA" id="ARBA00023015"/>
    </source>
</evidence>
<reference evidence="5 6" key="1">
    <citation type="submission" date="2016-10" db="EMBL/GenBank/DDBJ databases">
        <authorList>
            <person name="de Groot N.N."/>
        </authorList>
    </citation>
    <scope>NUCLEOTIDE SEQUENCE [LARGE SCALE GENOMIC DNA]</scope>
    <source>
        <strain evidence="5 6">DSM 24677</strain>
    </source>
</reference>
<feature type="domain" description="HTH arsR-type" evidence="4">
    <location>
        <begin position="3"/>
        <end position="100"/>
    </location>
</feature>
<dbReference type="InterPro" id="IPR036390">
    <property type="entry name" value="WH_DNA-bd_sf"/>
</dbReference>
<dbReference type="Gene3D" id="1.10.10.10">
    <property type="entry name" value="Winged helix-like DNA-binding domain superfamily/Winged helix DNA-binding domain"/>
    <property type="match status" value="1"/>
</dbReference>
<dbReference type="SUPFAM" id="SSF46785">
    <property type="entry name" value="Winged helix' DNA-binding domain"/>
    <property type="match status" value="1"/>
</dbReference>
<dbReference type="InterPro" id="IPR036388">
    <property type="entry name" value="WH-like_DNA-bd_sf"/>
</dbReference>